<accession>A0A4C1YVU7</accession>
<dbReference type="Proteomes" id="UP000299102">
    <property type="component" value="Unassembled WGS sequence"/>
</dbReference>
<sequence length="123" mass="13415">MKSLHRHSINNVSLQFELGAHYASSASILVDRVVRPLAASPHHLIGDTDTTCLGEVFNDASAVQSVATETIVSIGKGPTYPGNQVVRAHKDFHHQKKVDIKDWEVIGSRILIPPYSSIHRLGG</sequence>
<name>A0A4C1YVU7_EUMVA</name>
<dbReference type="EMBL" id="BGZK01001453">
    <property type="protein sequence ID" value="GBP80248.1"/>
    <property type="molecule type" value="Genomic_DNA"/>
</dbReference>
<dbReference type="AlphaFoldDB" id="A0A4C1YVU7"/>
<reference evidence="1 2" key="1">
    <citation type="journal article" date="2019" name="Commun. Biol.">
        <title>The bagworm genome reveals a unique fibroin gene that provides high tensile strength.</title>
        <authorList>
            <person name="Kono N."/>
            <person name="Nakamura H."/>
            <person name="Ohtoshi R."/>
            <person name="Tomita M."/>
            <person name="Numata K."/>
            <person name="Arakawa K."/>
        </authorList>
    </citation>
    <scope>NUCLEOTIDE SEQUENCE [LARGE SCALE GENOMIC DNA]</scope>
</reference>
<proteinExistence type="predicted"/>
<evidence type="ECO:0000313" key="1">
    <source>
        <dbReference type="EMBL" id="GBP80248.1"/>
    </source>
</evidence>
<comment type="caution">
    <text evidence="1">The sequence shown here is derived from an EMBL/GenBank/DDBJ whole genome shotgun (WGS) entry which is preliminary data.</text>
</comment>
<keyword evidence="2" id="KW-1185">Reference proteome</keyword>
<protein>
    <submittedName>
        <fullName evidence="1">Uncharacterized protein</fullName>
    </submittedName>
</protein>
<evidence type="ECO:0000313" key="2">
    <source>
        <dbReference type="Proteomes" id="UP000299102"/>
    </source>
</evidence>
<organism evidence="1 2">
    <name type="scientific">Eumeta variegata</name>
    <name type="common">Bagworm moth</name>
    <name type="synonym">Eumeta japonica</name>
    <dbReference type="NCBI Taxonomy" id="151549"/>
    <lineage>
        <taxon>Eukaryota</taxon>
        <taxon>Metazoa</taxon>
        <taxon>Ecdysozoa</taxon>
        <taxon>Arthropoda</taxon>
        <taxon>Hexapoda</taxon>
        <taxon>Insecta</taxon>
        <taxon>Pterygota</taxon>
        <taxon>Neoptera</taxon>
        <taxon>Endopterygota</taxon>
        <taxon>Lepidoptera</taxon>
        <taxon>Glossata</taxon>
        <taxon>Ditrysia</taxon>
        <taxon>Tineoidea</taxon>
        <taxon>Psychidae</taxon>
        <taxon>Oiketicinae</taxon>
        <taxon>Eumeta</taxon>
    </lineage>
</organism>
<gene>
    <name evidence="1" type="ORF">EVAR_76833_1</name>
</gene>